<sequence>MLLNGTHKDFRFWSLLTTVERKSPDSKFFPRFRICKEEHEAKVRGKPPVRLFPDRSNSWRVPQACPNSAGISPTK</sequence>
<dbReference type="AlphaFoldDB" id="A0A2P2J268"/>
<accession>A0A2P2J268</accession>
<proteinExistence type="predicted"/>
<protein>
    <submittedName>
        <fullName evidence="1">Uncharacterized protein</fullName>
    </submittedName>
</protein>
<organism evidence="1">
    <name type="scientific">Rhizophora mucronata</name>
    <name type="common">Asiatic mangrove</name>
    <dbReference type="NCBI Taxonomy" id="61149"/>
    <lineage>
        <taxon>Eukaryota</taxon>
        <taxon>Viridiplantae</taxon>
        <taxon>Streptophyta</taxon>
        <taxon>Embryophyta</taxon>
        <taxon>Tracheophyta</taxon>
        <taxon>Spermatophyta</taxon>
        <taxon>Magnoliopsida</taxon>
        <taxon>eudicotyledons</taxon>
        <taxon>Gunneridae</taxon>
        <taxon>Pentapetalae</taxon>
        <taxon>rosids</taxon>
        <taxon>fabids</taxon>
        <taxon>Malpighiales</taxon>
        <taxon>Rhizophoraceae</taxon>
        <taxon>Rhizophora</taxon>
    </lineage>
</organism>
<evidence type="ECO:0000313" key="1">
    <source>
        <dbReference type="EMBL" id="MBW87586.1"/>
    </source>
</evidence>
<reference evidence="1" key="1">
    <citation type="submission" date="2018-02" db="EMBL/GenBank/DDBJ databases">
        <title>Rhizophora mucronata_Transcriptome.</title>
        <authorList>
            <person name="Meera S.P."/>
            <person name="Sreeshan A."/>
            <person name="Augustine A."/>
        </authorList>
    </citation>
    <scope>NUCLEOTIDE SEQUENCE</scope>
    <source>
        <tissue evidence="1">Leaf</tissue>
    </source>
</reference>
<dbReference type="EMBL" id="GGEC01007103">
    <property type="protein sequence ID" value="MBW87586.1"/>
    <property type="molecule type" value="Transcribed_RNA"/>
</dbReference>
<name>A0A2P2J268_RHIMU</name>